<feature type="region of interest" description="Disordered" evidence="2">
    <location>
        <begin position="339"/>
        <end position="390"/>
    </location>
</feature>
<gene>
    <name evidence="4" type="ORF">H1R20_g6607</name>
</gene>
<dbReference type="Gene3D" id="1.20.5.340">
    <property type="match status" value="1"/>
</dbReference>
<sequence>MLTKAATGAAITVCLALLVQVRHWEKNALATKVQKRQSKDEATIAELRGHLSTLEEQLHSTNAQNHTLTEEYKARSLSTQVSINTLSEDLSSAKEEVAQHDATIAGLEEARAEDETTIANLRQQLSTVEAQLLSQKSVDTLSEDLSSAREEVAQHNATITDLKKMQAQDETAIDNLMQQLSTLRARLLSANEEVAQHNAKINDLKEAQAEYVTTIDELREHSSTLEAEHTSISARNSTLMDENEAYRAGFLSMQEYIQILYQDLSNARERAAQHEAKITDLEARNKMLESTVNFTEKRIVGINKANDTLKQENASRLTALQQELEQKTKAAAYWKDLCTRSDPDTAQSQQARRRRGDSKSDSSESEPSPTRTTPPKNQEIAQLSAAYRCR</sequence>
<dbReference type="EMBL" id="JANBPK010000835">
    <property type="protein sequence ID" value="KAJ2930488.1"/>
    <property type="molecule type" value="Genomic_DNA"/>
</dbReference>
<dbReference type="Proteomes" id="UP001140091">
    <property type="component" value="Unassembled WGS sequence"/>
</dbReference>
<proteinExistence type="predicted"/>
<evidence type="ECO:0000313" key="4">
    <source>
        <dbReference type="EMBL" id="KAJ2930488.1"/>
    </source>
</evidence>
<keyword evidence="5" id="KW-1185">Reference proteome</keyword>
<protein>
    <submittedName>
        <fullName evidence="4">Uncharacterized protein</fullName>
    </submittedName>
</protein>
<organism evidence="4 5">
    <name type="scientific">Candolleomyces eurysporus</name>
    <dbReference type="NCBI Taxonomy" id="2828524"/>
    <lineage>
        <taxon>Eukaryota</taxon>
        <taxon>Fungi</taxon>
        <taxon>Dikarya</taxon>
        <taxon>Basidiomycota</taxon>
        <taxon>Agaricomycotina</taxon>
        <taxon>Agaricomycetes</taxon>
        <taxon>Agaricomycetidae</taxon>
        <taxon>Agaricales</taxon>
        <taxon>Agaricineae</taxon>
        <taxon>Psathyrellaceae</taxon>
        <taxon>Candolleomyces</taxon>
    </lineage>
</organism>
<feature type="chain" id="PRO_5040725294" evidence="3">
    <location>
        <begin position="17"/>
        <end position="390"/>
    </location>
</feature>
<feature type="signal peptide" evidence="3">
    <location>
        <begin position="1"/>
        <end position="16"/>
    </location>
</feature>
<reference evidence="4" key="1">
    <citation type="submission" date="2022-06" db="EMBL/GenBank/DDBJ databases">
        <title>Genome Sequence of Candolleomyces eurysporus.</title>
        <authorList>
            <person name="Buettner E."/>
        </authorList>
    </citation>
    <scope>NUCLEOTIDE SEQUENCE</scope>
    <source>
        <strain evidence="4">VTCC 930004</strain>
    </source>
</reference>
<comment type="caution">
    <text evidence="4">The sequence shown here is derived from an EMBL/GenBank/DDBJ whole genome shotgun (WGS) entry which is preliminary data.</text>
</comment>
<name>A0A9W8MIQ1_9AGAR</name>
<evidence type="ECO:0000256" key="3">
    <source>
        <dbReference type="SAM" id="SignalP"/>
    </source>
</evidence>
<feature type="coiled-coil region" evidence="1">
    <location>
        <begin position="257"/>
        <end position="330"/>
    </location>
</feature>
<feature type="coiled-coil region" evidence="1">
    <location>
        <begin position="44"/>
        <end position="221"/>
    </location>
</feature>
<accession>A0A9W8MIQ1</accession>
<evidence type="ECO:0000313" key="5">
    <source>
        <dbReference type="Proteomes" id="UP001140091"/>
    </source>
</evidence>
<keyword evidence="3" id="KW-0732">Signal</keyword>
<dbReference type="Gene3D" id="1.10.287.1490">
    <property type="match status" value="1"/>
</dbReference>
<evidence type="ECO:0000256" key="1">
    <source>
        <dbReference type="SAM" id="Coils"/>
    </source>
</evidence>
<evidence type="ECO:0000256" key="2">
    <source>
        <dbReference type="SAM" id="MobiDB-lite"/>
    </source>
</evidence>
<feature type="non-terminal residue" evidence="4">
    <location>
        <position position="1"/>
    </location>
</feature>
<keyword evidence="1" id="KW-0175">Coiled coil</keyword>
<feature type="compositionally biased region" description="Low complexity" evidence="2">
    <location>
        <begin position="365"/>
        <end position="376"/>
    </location>
</feature>
<dbReference type="AlphaFoldDB" id="A0A9W8MIQ1"/>